<evidence type="ECO:0000256" key="2">
    <source>
        <dbReference type="ARBA" id="ARBA00022475"/>
    </source>
</evidence>
<accession>A0A2N9LA96</accession>
<evidence type="ECO:0000313" key="10">
    <source>
        <dbReference type="Proteomes" id="UP000239735"/>
    </source>
</evidence>
<dbReference type="Proteomes" id="UP000239735">
    <property type="component" value="Unassembled WGS sequence"/>
</dbReference>
<feature type="transmembrane region" description="Helical" evidence="7">
    <location>
        <begin position="469"/>
        <end position="490"/>
    </location>
</feature>
<dbReference type="EMBL" id="OKRB01000085">
    <property type="protein sequence ID" value="SPE20209.1"/>
    <property type="molecule type" value="Genomic_DNA"/>
</dbReference>
<evidence type="ECO:0000256" key="1">
    <source>
        <dbReference type="ARBA" id="ARBA00004651"/>
    </source>
</evidence>
<feature type="transmembrane region" description="Helical" evidence="7">
    <location>
        <begin position="65"/>
        <end position="82"/>
    </location>
</feature>
<dbReference type="InterPro" id="IPR025405">
    <property type="entry name" value="DUF4131"/>
</dbReference>
<keyword evidence="3 7" id="KW-0812">Transmembrane</keyword>
<evidence type="ECO:0000259" key="8">
    <source>
        <dbReference type="SMART" id="SM00849"/>
    </source>
</evidence>
<feature type="transmembrane region" description="Helical" evidence="7">
    <location>
        <begin position="41"/>
        <end position="59"/>
    </location>
</feature>
<dbReference type="AlphaFoldDB" id="A0A2N9LA96"/>
<feature type="transmembrane region" description="Helical" evidence="7">
    <location>
        <begin position="530"/>
        <end position="552"/>
    </location>
</feature>
<dbReference type="OrthoDB" id="9761531at2"/>
<protein>
    <submittedName>
        <fullName evidence="9">Putative DNA internalization-related competence protein ComEC/Rec2</fullName>
    </submittedName>
</protein>
<dbReference type="Pfam" id="PF13567">
    <property type="entry name" value="DUF4131"/>
    <property type="match status" value="1"/>
</dbReference>
<feature type="transmembrane region" description="Helical" evidence="7">
    <location>
        <begin position="334"/>
        <end position="354"/>
    </location>
</feature>
<dbReference type="SMART" id="SM00849">
    <property type="entry name" value="Lactamase_B"/>
    <property type="match status" value="1"/>
</dbReference>
<dbReference type="GO" id="GO:0005886">
    <property type="term" value="C:plasma membrane"/>
    <property type="evidence" value="ECO:0007669"/>
    <property type="project" value="UniProtKB-SubCell"/>
</dbReference>
<dbReference type="InterPro" id="IPR001279">
    <property type="entry name" value="Metallo-B-lactamas"/>
</dbReference>
<feature type="transmembrane region" description="Helical" evidence="7">
    <location>
        <begin position="402"/>
        <end position="426"/>
    </location>
</feature>
<evidence type="ECO:0000256" key="5">
    <source>
        <dbReference type="ARBA" id="ARBA00023136"/>
    </source>
</evidence>
<dbReference type="SUPFAM" id="SSF56281">
    <property type="entry name" value="Metallo-hydrolase/oxidoreductase"/>
    <property type="match status" value="1"/>
</dbReference>
<proteinExistence type="predicted"/>
<dbReference type="NCBIfam" id="TIGR00360">
    <property type="entry name" value="ComEC_N-term"/>
    <property type="match status" value="1"/>
</dbReference>
<keyword evidence="2" id="KW-1003">Cell membrane</keyword>
<evidence type="ECO:0000313" key="9">
    <source>
        <dbReference type="EMBL" id="SPE20209.1"/>
    </source>
</evidence>
<dbReference type="InterPro" id="IPR004477">
    <property type="entry name" value="ComEC_N"/>
</dbReference>
<dbReference type="InterPro" id="IPR052159">
    <property type="entry name" value="Competence_DNA_uptake"/>
</dbReference>
<gene>
    <name evidence="9" type="ORF">SBA5_290063</name>
</gene>
<dbReference type="Gene3D" id="3.60.15.10">
    <property type="entry name" value="Ribonuclease Z/Hydroxyacylglutathione hydrolase-like"/>
    <property type="match status" value="1"/>
</dbReference>
<dbReference type="InterPro" id="IPR035681">
    <property type="entry name" value="ComA-like_MBL"/>
</dbReference>
<dbReference type="PANTHER" id="PTHR30619">
    <property type="entry name" value="DNA INTERNALIZATION/COMPETENCE PROTEIN COMEC/REC2"/>
    <property type="match status" value="1"/>
</dbReference>
<keyword evidence="4 7" id="KW-1133">Transmembrane helix</keyword>
<feature type="transmembrane region" description="Helical" evidence="7">
    <location>
        <begin position="12"/>
        <end position="34"/>
    </location>
</feature>
<feature type="transmembrane region" description="Helical" evidence="7">
    <location>
        <begin position="375"/>
        <end position="396"/>
    </location>
</feature>
<reference evidence="10" key="1">
    <citation type="submission" date="2018-02" db="EMBL/GenBank/DDBJ databases">
        <authorList>
            <person name="Hausmann B."/>
        </authorList>
    </citation>
    <scope>NUCLEOTIDE SEQUENCE [LARGE SCALE GENOMIC DNA]</scope>
    <source>
        <strain evidence="10">Peat soil MAG SbA5</strain>
    </source>
</reference>
<feature type="transmembrane region" description="Helical" evidence="7">
    <location>
        <begin position="302"/>
        <end position="322"/>
    </location>
</feature>
<organism evidence="9 10">
    <name type="scientific">Candidatus Sulfuritelmatomonas gaucii</name>
    <dbReference type="NCBI Taxonomy" id="2043161"/>
    <lineage>
        <taxon>Bacteria</taxon>
        <taxon>Pseudomonadati</taxon>
        <taxon>Acidobacteriota</taxon>
        <taxon>Terriglobia</taxon>
        <taxon>Terriglobales</taxon>
        <taxon>Acidobacteriaceae</taxon>
        <taxon>Candidatus Sulfuritelmatomonas</taxon>
    </lineage>
</organism>
<evidence type="ECO:0000256" key="4">
    <source>
        <dbReference type="ARBA" id="ARBA00022989"/>
    </source>
</evidence>
<feature type="region of interest" description="Disordered" evidence="6">
    <location>
        <begin position="586"/>
        <end position="610"/>
    </location>
</feature>
<dbReference type="PANTHER" id="PTHR30619:SF1">
    <property type="entry name" value="RECOMBINATION PROTEIN 2"/>
    <property type="match status" value="1"/>
</dbReference>
<name>A0A2N9LA96_9BACT</name>
<evidence type="ECO:0000256" key="3">
    <source>
        <dbReference type="ARBA" id="ARBA00022692"/>
    </source>
</evidence>
<dbReference type="CDD" id="cd07731">
    <property type="entry name" value="ComA-like_MBL-fold"/>
    <property type="match status" value="1"/>
</dbReference>
<dbReference type="Pfam" id="PF03772">
    <property type="entry name" value="Competence"/>
    <property type="match status" value="1"/>
</dbReference>
<keyword evidence="5 7" id="KW-0472">Membrane</keyword>
<feature type="transmembrane region" description="Helical" evidence="7">
    <location>
        <begin position="502"/>
        <end position="524"/>
    </location>
</feature>
<dbReference type="Pfam" id="PF00753">
    <property type="entry name" value="Lactamase_B"/>
    <property type="match status" value="1"/>
</dbReference>
<feature type="transmembrane region" description="Helical" evidence="7">
    <location>
        <begin position="438"/>
        <end position="463"/>
    </location>
</feature>
<evidence type="ECO:0000256" key="6">
    <source>
        <dbReference type="SAM" id="MobiDB-lite"/>
    </source>
</evidence>
<dbReference type="InterPro" id="IPR036866">
    <property type="entry name" value="RibonucZ/Hydroxyglut_hydro"/>
</dbReference>
<sequence length="839" mass="89868">MQSDPANPEQPAAGLTAVPLFHAAWLFAIGIALTSRIWLKPTFLLLALAVVGGLCILVALRAQRIAWVAMAALWLMLGAWCGEMEPRPAPATDLATLSDGLLRTVEGTVVDAGPMRSELEQNVDEPSATMYSQRIDLRVSSVEVVNDESDAQESAAGGVRLTVRWPADASGNDAVHPFGCGERVRAVVRILQPETYHDPGVWSRADYLLDQGITSTATVDLDRVERLEGSRASGQQSIACRVHGWQHATTARLLGLPAAMAKLPTPLRLSEDDAVMLAAMVAGDRTYLTHSLRVGFERTGSFHMLVVSGFHLAIVAACIFWITRRLRLPRVPATLLTIAASFAYAVFTGFATPVQRSLWMVTLYMLGRIVYRERSPMNTIGFAALCLLVVSPRSVFDSGLQMTLLAVIAIAGVAAPLLAMTLPMAADFHRITIFALPVNFLILPLLAVLMPAALLTLLALVVWPAAAVFPAMVVALVLHTGVQLVHFFGSMTLGDFRIPGPLLWQSLAFCGLLGLTIALAHASAGRGDRWLRRGACAALVLAALAAVMPRAVDRPHGAILMEAIDVGQGDSLLVITPDGKTLLVDGGGFGGGPRQAPHPTDEDLSAGTPAPQDFDIGEEVVSPALWARGICHLDAVALSHAHSDHMGGLPAVLRNFHPDELWIGNNPHVAAYNALLAEAKSMHVKVRTFRAGDGFAFGGTQVNVLAPFQDYQPGAEPANDDSLVLRVAYGQTSVLLEGDAEEPIEQAMLTEPGLASTLLKIGHHGSITSTRPEFLARVAPQWAVISCGLHNRYGHPRQEVLEELQEAHVRTFRTDINGVTCFRLDGVSAQAEMGCQTPP</sequence>
<evidence type="ECO:0000256" key="7">
    <source>
        <dbReference type="SAM" id="Phobius"/>
    </source>
</evidence>
<comment type="subcellular location">
    <subcellularLocation>
        <location evidence="1">Cell membrane</location>
        <topology evidence="1">Multi-pass membrane protein</topology>
    </subcellularLocation>
</comment>
<feature type="domain" description="Metallo-beta-lactamase" evidence="8">
    <location>
        <begin position="568"/>
        <end position="789"/>
    </location>
</feature>